<dbReference type="GO" id="GO:0006405">
    <property type="term" value="P:RNA export from nucleus"/>
    <property type="evidence" value="ECO:0007669"/>
    <property type="project" value="TreeGrafter"/>
</dbReference>
<dbReference type="GO" id="GO:0044611">
    <property type="term" value="C:nuclear pore inner ring"/>
    <property type="evidence" value="ECO:0007669"/>
    <property type="project" value="TreeGrafter"/>
</dbReference>
<name>A0A9N9RH87_9NEOP</name>
<dbReference type="GO" id="GO:0017056">
    <property type="term" value="F:structural constituent of nuclear pore"/>
    <property type="evidence" value="ECO:0007669"/>
    <property type="project" value="InterPro"/>
</dbReference>
<dbReference type="InterPro" id="IPR044840">
    <property type="entry name" value="Nup188"/>
</dbReference>
<dbReference type="PANTHER" id="PTHR31431:SF1">
    <property type="entry name" value="NUCLEOPORIN NUP188"/>
    <property type="match status" value="1"/>
</dbReference>
<dbReference type="EMBL" id="OU893340">
    <property type="protein sequence ID" value="CAG9796982.1"/>
    <property type="molecule type" value="Genomic_DNA"/>
</dbReference>
<keyword evidence="2" id="KW-1185">Reference proteome</keyword>
<organism evidence="1 2">
    <name type="scientific">Diatraea saccharalis</name>
    <name type="common">sugarcane borer</name>
    <dbReference type="NCBI Taxonomy" id="40085"/>
    <lineage>
        <taxon>Eukaryota</taxon>
        <taxon>Metazoa</taxon>
        <taxon>Ecdysozoa</taxon>
        <taxon>Arthropoda</taxon>
        <taxon>Hexapoda</taxon>
        <taxon>Insecta</taxon>
        <taxon>Pterygota</taxon>
        <taxon>Neoptera</taxon>
        <taxon>Endopterygota</taxon>
        <taxon>Lepidoptera</taxon>
        <taxon>Glossata</taxon>
        <taxon>Ditrysia</taxon>
        <taxon>Pyraloidea</taxon>
        <taxon>Crambidae</taxon>
        <taxon>Crambinae</taxon>
        <taxon>Diatraea</taxon>
    </lineage>
</organism>
<sequence>MALFHALWKNNMQILVKKLRENPKFWEYITSPLFAPIRPGLRIYSQIFNVLGIELFAARGRPEPALGAVLERFFDPHRRHLDDWVEFAFSFRGRGAAEEAVDEAPAWLGLLASWKDFATIVRRSPPVELNIAHKSKIAAPCLTALGAELEGPADARPVALLAELYVALLAAWRDDCFEDRRRTARQLGRLLTAAHAAYEGLPPRAARALLALAAAAVGALDYEIRADAALARRVVAAVADINGLELARALDEGAPGPPEPPGAEPSTAVLALALLERALDLPEEGGALGPETGRLVDDLLRWLRRALGRRERAGPALAALRCLAAGARGPLADELLHADVEGALWLRLARPAGAGWAAGEWARVLGAGLEVAGALVAAGGARFAGAAVALVAMQADQLADALAAPDAAAEALALRASALALVLRLLRFEALWRMQNVNSLIVIMRSVSVCLCHSVGLCMRARRDPSPAAAPSGASPPPPLQCGVRLLRLAAATLARLSPPLLALLAPERAEGARFPPLLELHFGAPKLAPEPQPRLCCGTLLAAICLLTRILAHVSSLFFFIQPKLVYRETFSHKARQRSFELPL</sequence>
<reference evidence="1" key="2">
    <citation type="submission" date="2022-10" db="EMBL/GenBank/DDBJ databases">
        <authorList>
            <consortium name="ENA_rothamsted_submissions"/>
            <consortium name="culmorum"/>
            <person name="King R."/>
        </authorList>
    </citation>
    <scope>NUCLEOTIDE SEQUENCE</scope>
</reference>
<dbReference type="Proteomes" id="UP001153714">
    <property type="component" value="Chromosome 9"/>
</dbReference>
<dbReference type="OrthoDB" id="102511at2759"/>
<dbReference type="PANTHER" id="PTHR31431">
    <property type="entry name" value="NUCLEOPORIN NUP188 HOMOLOG"/>
    <property type="match status" value="1"/>
</dbReference>
<evidence type="ECO:0000313" key="1">
    <source>
        <dbReference type="EMBL" id="CAG9796982.1"/>
    </source>
</evidence>
<reference evidence="1" key="1">
    <citation type="submission" date="2021-12" db="EMBL/GenBank/DDBJ databases">
        <authorList>
            <person name="King R."/>
        </authorList>
    </citation>
    <scope>NUCLEOTIDE SEQUENCE</scope>
</reference>
<protein>
    <submittedName>
        <fullName evidence="1">Uncharacterized protein</fullName>
    </submittedName>
</protein>
<accession>A0A9N9RH87</accession>
<dbReference type="GO" id="GO:0006606">
    <property type="term" value="P:protein import into nucleus"/>
    <property type="evidence" value="ECO:0007669"/>
    <property type="project" value="TreeGrafter"/>
</dbReference>
<evidence type="ECO:0000313" key="2">
    <source>
        <dbReference type="Proteomes" id="UP001153714"/>
    </source>
</evidence>
<dbReference type="AlphaFoldDB" id="A0A9N9RH87"/>
<gene>
    <name evidence="1" type="ORF">DIATSA_LOCUS14122</name>
</gene>
<proteinExistence type="predicted"/>